<dbReference type="InterPro" id="IPR003439">
    <property type="entry name" value="ABC_transporter-like_ATP-bd"/>
</dbReference>
<dbReference type="PROSITE" id="PS00211">
    <property type="entry name" value="ABC_TRANSPORTER_1"/>
    <property type="match status" value="1"/>
</dbReference>
<dbReference type="GO" id="GO:0016887">
    <property type="term" value="F:ATP hydrolysis activity"/>
    <property type="evidence" value="ECO:0007669"/>
    <property type="project" value="InterPro"/>
</dbReference>
<name>A0A4Q8AL04_9MICO</name>
<evidence type="ECO:0000313" key="7">
    <source>
        <dbReference type="Proteomes" id="UP000291483"/>
    </source>
</evidence>
<evidence type="ECO:0000256" key="2">
    <source>
        <dbReference type="ARBA" id="ARBA00022448"/>
    </source>
</evidence>
<dbReference type="PANTHER" id="PTHR43776">
    <property type="entry name" value="TRANSPORT ATP-BINDING PROTEIN"/>
    <property type="match status" value="1"/>
</dbReference>
<feature type="domain" description="ABC transporter" evidence="5">
    <location>
        <begin position="285"/>
        <end position="519"/>
    </location>
</feature>
<accession>A0A4Q8AL04</accession>
<dbReference type="GO" id="GO:0055085">
    <property type="term" value="P:transmembrane transport"/>
    <property type="evidence" value="ECO:0007669"/>
    <property type="project" value="UniProtKB-ARBA"/>
</dbReference>
<evidence type="ECO:0000259" key="5">
    <source>
        <dbReference type="PROSITE" id="PS50893"/>
    </source>
</evidence>
<gene>
    <name evidence="6" type="ORF">EV379_1418</name>
</gene>
<protein>
    <submittedName>
        <fullName evidence="6">Peptide/nickel transport system ATP-binding protein</fullName>
    </submittedName>
</protein>
<dbReference type="GO" id="GO:0015833">
    <property type="term" value="P:peptide transport"/>
    <property type="evidence" value="ECO:0007669"/>
    <property type="project" value="InterPro"/>
</dbReference>
<feature type="domain" description="ABC transporter" evidence="5">
    <location>
        <begin position="12"/>
        <end position="257"/>
    </location>
</feature>
<dbReference type="SMART" id="SM00382">
    <property type="entry name" value="AAA"/>
    <property type="match status" value="2"/>
</dbReference>
<dbReference type="Pfam" id="PF00005">
    <property type="entry name" value="ABC_tran"/>
    <property type="match status" value="2"/>
</dbReference>
<dbReference type="Gene3D" id="3.40.50.300">
    <property type="entry name" value="P-loop containing nucleotide triphosphate hydrolases"/>
    <property type="match status" value="2"/>
</dbReference>
<dbReference type="Proteomes" id="UP000291483">
    <property type="component" value="Unassembled WGS sequence"/>
</dbReference>
<keyword evidence="3" id="KW-0547">Nucleotide-binding</keyword>
<proteinExistence type="inferred from homology"/>
<comment type="similarity">
    <text evidence="1">Belongs to the ABC transporter superfamily.</text>
</comment>
<dbReference type="Pfam" id="PF08352">
    <property type="entry name" value="oligo_HPY"/>
    <property type="match status" value="2"/>
</dbReference>
<reference evidence="6 7" key="1">
    <citation type="submission" date="2019-02" db="EMBL/GenBank/DDBJ databases">
        <title>Sequencing the genomes of 1000 actinobacteria strains.</title>
        <authorList>
            <person name="Klenk H.-P."/>
        </authorList>
    </citation>
    <scope>NUCLEOTIDE SEQUENCE [LARGE SCALE GENOMIC DNA]</scope>
    <source>
        <strain evidence="6 7">DSM 18319</strain>
    </source>
</reference>
<evidence type="ECO:0000313" key="6">
    <source>
        <dbReference type="EMBL" id="RZU65098.1"/>
    </source>
</evidence>
<dbReference type="AlphaFoldDB" id="A0A4Q8AL04"/>
<comment type="caution">
    <text evidence="6">The sequence shown here is derived from an EMBL/GenBank/DDBJ whole genome shotgun (WGS) entry which is preliminary data.</text>
</comment>
<dbReference type="InterPro" id="IPR013563">
    <property type="entry name" value="Oligopep_ABC_C"/>
</dbReference>
<dbReference type="RefSeq" id="WP_130505497.1">
    <property type="nucleotide sequence ID" value="NZ_SHLC01000001.1"/>
</dbReference>
<dbReference type="OrthoDB" id="4008250at2"/>
<organism evidence="6 7">
    <name type="scientific">Microterricola gilva</name>
    <dbReference type="NCBI Taxonomy" id="393267"/>
    <lineage>
        <taxon>Bacteria</taxon>
        <taxon>Bacillati</taxon>
        <taxon>Actinomycetota</taxon>
        <taxon>Actinomycetes</taxon>
        <taxon>Micrococcales</taxon>
        <taxon>Microbacteriaceae</taxon>
        <taxon>Microterricola</taxon>
    </lineage>
</organism>
<keyword evidence="2" id="KW-0813">Transport</keyword>
<keyword evidence="7" id="KW-1185">Reference proteome</keyword>
<evidence type="ECO:0000256" key="1">
    <source>
        <dbReference type="ARBA" id="ARBA00005417"/>
    </source>
</evidence>
<dbReference type="EMBL" id="SHLC01000001">
    <property type="protein sequence ID" value="RZU65098.1"/>
    <property type="molecule type" value="Genomic_DNA"/>
</dbReference>
<dbReference type="InterPro" id="IPR050319">
    <property type="entry name" value="ABC_transp_ATP-bind"/>
</dbReference>
<sequence length="527" mass="55787">MTTTPGSTTPLLDVAGLSVSFAHGTVVHDVDLSLHAGECLAIVGESGSGKSVTARALLGLAGPNAAVLAERLELLGTDRLGASERAWRGVRGREVGLVLQDALVSLDPLRPIGREIGDAIRLHERPGAAETHARVLRLLERVAMPNPEQAIRQRSGELSGGLRQRALIAAALALNPPVLIADEPTTALDVSVQARILALLAEVKEQGTGILLISHDLAVVNQLADRIIVMRAGRVVEQGPTRRLLEQPQHAYTRELIAAIPRSAPRPAPATAIPAGGQSGAPPLLQARGLSKAFRVPGGRLQAVDDVSLELHAGQTLGLVGESGSGKSTLARLLLGLATADAGTVTLDGEPWSPLPEKARRGRRHRIGAIYQDSLGSFDPRWSVGRIVQDAIRGPETVTSLLGQVGLAPELAPRNPLTLSGGQRQRVSIARALAAEPELLICDEPVSALDVTVQAQILELLARLQRERGLSMLFISHDLAVIRQLSDRVAVMRGGRILEQGAAESLFTDPQHEYTEQLLADAPRLVG</sequence>
<keyword evidence="4 6" id="KW-0067">ATP-binding</keyword>
<dbReference type="GO" id="GO:0005524">
    <property type="term" value="F:ATP binding"/>
    <property type="evidence" value="ECO:0007669"/>
    <property type="project" value="UniProtKB-KW"/>
</dbReference>
<dbReference type="PROSITE" id="PS50893">
    <property type="entry name" value="ABC_TRANSPORTER_2"/>
    <property type="match status" value="2"/>
</dbReference>
<evidence type="ECO:0000256" key="3">
    <source>
        <dbReference type="ARBA" id="ARBA00022741"/>
    </source>
</evidence>
<evidence type="ECO:0000256" key="4">
    <source>
        <dbReference type="ARBA" id="ARBA00022840"/>
    </source>
</evidence>
<dbReference type="InterPro" id="IPR027417">
    <property type="entry name" value="P-loop_NTPase"/>
</dbReference>
<dbReference type="InterPro" id="IPR003593">
    <property type="entry name" value="AAA+_ATPase"/>
</dbReference>
<dbReference type="PANTHER" id="PTHR43776:SF7">
    <property type="entry name" value="D,D-DIPEPTIDE TRANSPORT ATP-BINDING PROTEIN DDPF-RELATED"/>
    <property type="match status" value="1"/>
</dbReference>
<dbReference type="CDD" id="cd03257">
    <property type="entry name" value="ABC_NikE_OppD_transporters"/>
    <property type="match status" value="2"/>
</dbReference>
<dbReference type="NCBIfam" id="NF008453">
    <property type="entry name" value="PRK11308.1"/>
    <property type="match status" value="2"/>
</dbReference>
<dbReference type="SUPFAM" id="SSF52540">
    <property type="entry name" value="P-loop containing nucleoside triphosphate hydrolases"/>
    <property type="match status" value="2"/>
</dbReference>
<dbReference type="InterPro" id="IPR017871">
    <property type="entry name" value="ABC_transporter-like_CS"/>
</dbReference>